<feature type="compositionally biased region" description="Basic and acidic residues" evidence="5">
    <location>
        <begin position="46"/>
        <end position="61"/>
    </location>
</feature>
<feature type="region of interest" description="Disordered" evidence="5">
    <location>
        <begin position="252"/>
        <end position="287"/>
    </location>
</feature>
<sequence>MEDVVVPEEVKARKEKAQSNWTNIFRPWRWKKKKRSEKFKQTATSLERKISVRSSRDDLVKRGLLPDPNGAPVSLPEETVDAPIRKGVGNNEAEPQDKTKENDETSAPASGRLPSVSKQSIRTRRRSPSDPSVKLPNDYHRQKTDVVHRTSHKKKNSDGTTPSYIHQKYPSDEVARATEDDPRRHFHRHSYQIATSSSNSSSLNRNDERVNVGRFQMRGSGGTDLVAVGLIGSNVPGSRSGISYAAAPVAAARTVPRTSDSSSPVESHESYESKPPHTTAASLPPGLAARLSQDLSKAISNTLLSQIAASNEGNS</sequence>
<dbReference type="PROSITE" id="PS51073">
    <property type="entry name" value="RPEL"/>
    <property type="match status" value="1"/>
</dbReference>
<evidence type="ECO:0008006" key="8">
    <source>
        <dbReference type="Google" id="ProtNLM"/>
    </source>
</evidence>
<evidence type="ECO:0000313" key="7">
    <source>
        <dbReference type="Proteomes" id="UP000007875"/>
    </source>
</evidence>
<evidence type="ECO:0000256" key="4">
    <source>
        <dbReference type="PROSITE-ProRule" id="PRU00401"/>
    </source>
</evidence>
<dbReference type="InParanoid" id="H2ZGT0"/>
<evidence type="ECO:0000256" key="3">
    <source>
        <dbReference type="ARBA" id="ARBA00023203"/>
    </source>
</evidence>
<proteinExistence type="inferred from homology"/>
<dbReference type="AlphaFoldDB" id="H2ZGT0"/>
<dbReference type="GO" id="GO:0003779">
    <property type="term" value="F:actin binding"/>
    <property type="evidence" value="ECO:0007669"/>
    <property type="project" value="UniProtKB-KW"/>
</dbReference>
<protein>
    <recommendedName>
        <fullName evidence="8">Phosphatase and actin regulator</fullName>
    </recommendedName>
</protein>
<dbReference type="PANTHER" id="PTHR12751">
    <property type="entry name" value="PHOSPHATASE AND ACTIN REGULATOR PHACTR"/>
    <property type="match status" value="1"/>
</dbReference>
<accession>H2ZGT0</accession>
<dbReference type="eggNOG" id="KOG4339">
    <property type="taxonomic scope" value="Eukaryota"/>
</dbReference>
<dbReference type="InterPro" id="IPR004018">
    <property type="entry name" value="RPEL_repeat"/>
</dbReference>
<keyword evidence="7" id="KW-1185">Reference proteome</keyword>
<dbReference type="STRING" id="51511.ENSCSAVP00000016796"/>
<evidence type="ECO:0000256" key="2">
    <source>
        <dbReference type="ARBA" id="ARBA00022737"/>
    </source>
</evidence>
<evidence type="ECO:0000256" key="5">
    <source>
        <dbReference type="SAM" id="MobiDB-lite"/>
    </source>
</evidence>
<organism evidence="6 7">
    <name type="scientific">Ciona savignyi</name>
    <name type="common">Pacific transparent sea squirt</name>
    <dbReference type="NCBI Taxonomy" id="51511"/>
    <lineage>
        <taxon>Eukaryota</taxon>
        <taxon>Metazoa</taxon>
        <taxon>Chordata</taxon>
        <taxon>Tunicata</taxon>
        <taxon>Ascidiacea</taxon>
        <taxon>Phlebobranchia</taxon>
        <taxon>Cionidae</taxon>
        <taxon>Ciona</taxon>
    </lineage>
</organism>
<evidence type="ECO:0000313" key="6">
    <source>
        <dbReference type="Ensembl" id="ENSCSAVP00000016796.1"/>
    </source>
</evidence>
<dbReference type="HOGENOM" id="CLU_884371_0_0_1"/>
<dbReference type="GeneTree" id="ENSGT00940000168134"/>
<reference evidence="6" key="3">
    <citation type="submission" date="2025-09" db="UniProtKB">
        <authorList>
            <consortium name="Ensembl"/>
        </authorList>
    </citation>
    <scope>IDENTIFICATION</scope>
</reference>
<feature type="compositionally biased region" description="Basic and acidic residues" evidence="5">
    <location>
        <begin position="169"/>
        <end position="183"/>
    </location>
</feature>
<reference evidence="7" key="1">
    <citation type="submission" date="2003-08" db="EMBL/GenBank/DDBJ databases">
        <authorList>
            <person name="Birren B."/>
            <person name="Nusbaum C."/>
            <person name="Abebe A."/>
            <person name="Abouelleil A."/>
            <person name="Adekoya E."/>
            <person name="Ait-zahra M."/>
            <person name="Allen N."/>
            <person name="Allen T."/>
            <person name="An P."/>
            <person name="Anderson M."/>
            <person name="Anderson S."/>
            <person name="Arachchi H."/>
            <person name="Armbruster J."/>
            <person name="Bachantsang P."/>
            <person name="Baldwin J."/>
            <person name="Barry A."/>
            <person name="Bayul T."/>
            <person name="Blitshsteyn B."/>
            <person name="Bloom T."/>
            <person name="Blye J."/>
            <person name="Boguslavskiy L."/>
            <person name="Borowsky M."/>
            <person name="Boukhgalter B."/>
            <person name="Brunache A."/>
            <person name="Butler J."/>
            <person name="Calixte N."/>
            <person name="Calvo S."/>
            <person name="Camarata J."/>
            <person name="Campo K."/>
            <person name="Chang J."/>
            <person name="Cheshatsang Y."/>
            <person name="Citroen M."/>
            <person name="Collymore A."/>
            <person name="Considine T."/>
            <person name="Cook A."/>
            <person name="Cooke P."/>
            <person name="Corum B."/>
            <person name="Cuomo C."/>
            <person name="David R."/>
            <person name="Dawoe T."/>
            <person name="Degray S."/>
            <person name="Dodge S."/>
            <person name="Dooley K."/>
            <person name="Dorje P."/>
            <person name="Dorjee K."/>
            <person name="Dorris L."/>
            <person name="Duffey N."/>
            <person name="Dupes A."/>
            <person name="Elkins T."/>
            <person name="Engels R."/>
            <person name="Erickson J."/>
            <person name="Farina A."/>
            <person name="Faro S."/>
            <person name="Ferreira P."/>
            <person name="Fischer H."/>
            <person name="Fitzgerald M."/>
            <person name="Foley K."/>
            <person name="Gage D."/>
            <person name="Galagan J."/>
            <person name="Gearin G."/>
            <person name="Gnerre S."/>
            <person name="Gnirke A."/>
            <person name="Goyette A."/>
            <person name="Graham J."/>
            <person name="Grandbois E."/>
            <person name="Gyaltsen K."/>
            <person name="Hafez N."/>
            <person name="Hagopian D."/>
            <person name="Hagos B."/>
            <person name="Hall J."/>
            <person name="Hatcher B."/>
            <person name="Heller A."/>
            <person name="Higgins H."/>
            <person name="Honan T."/>
            <person name="Horn A."/>
            <person name="Houde N."/>
            <person name="Hughes L."/>
            <person name="Hulme W."/>
            <person name="Husby E."/>
            <person name="Iliev I."/>
            <person name="Jaffe D."/>
            <person name="Jones C."/>
            <person name="Kamal M."/>
            <person name="Kamat A."/>
            <person name="Kamvysselis M."/>
            <person name="Karlsson E."/>
            <person name="Kells C."/>
            <person name="Kieu A."/>
            <person name="Kisner P."/>
            <person name="Kodira C."/>
            <person name="Kulbokas E."/>
            <person name="Labutti K."/>
            <person name="Lama D."/>
            <person name="Landers T."/>
            <person name="Leger J."/>
            <person name="Levine S."/>
            <person name="Lewis D."/>
            <person name="Lewis T."/>
            <person name="Lindblad-toh K."/>
            <person name="Liu X."/>
            <person name="Lokyitsang T."/>
            <person name="Lokyitsang Y."/>
            <person name="Lucien O."/>
            <person name="Lui A."/>
            <person name="Ma L.J."/>
            <person name="Mabbitt R."/>
            <person name="Macdonald J."/>
            <person name="Maclean C."/>
            <person name="Major J."/>
            <person name="Manning J."/>
            <person name="Marabella R."/>
            <person name="Maru K."/>
            <person name="Matthews C."/>
            <person name="Mauceli E."/>
            <person name="Mccarthy M."/>
            <person name="Mcdonough S."/>
            <person name="Mcghee T."/>
            <person name="Meldrim J."/>
            <person name="Meneus L."/>
            <person name="Mesirov J."/>
            <person name="Mihalev A."/>
            <person name="Mihova T."/>
            <person name="Mikkelsen T."/>
            <person name="Mlenga V."/>
            <person name="Moru K."/>
            <person name="Mozes J."/>
            <person name="Mulrain L."/>
            <person name="Munson G."/>
            <person name="Naylor J."/>
            <person name="Newes C."/>
            <person name="Nguyen C."/>
            <person name="Nguyen N."/>
            <person name="Nguyen T."/>
            <person name="Nicol R."/>
            <person name="Nielsen C."/>
            <person name="Nizzari M."/>
            <person name="Norbu C."/>
            <person name="Norbu N."/>
            <person name="O'donnell P."/>
            <person name="Okoawo O."/>
            <person name="O'leary S."/>
            <person name="Omotosho B."/>
            <person name="O'neill K."/>
            <person name="Osman S."/>
            <person name="Parker S."/>
            <person name="Perrin D."/>
            <person name="Phunkhang P."/>
            <person name="Piqani B."/>
            <person name="Purcell S."/>
            <person name="Rachupka T."/>
            <person name="Ramasamy U."/>
            <person name="Rameau R."/>
            <person name="Ray V."/>
            <person name="Raymond C."/>
            <person name="Retta R."/>
            <person name="Richardson S."/>
            <person name="Rise C."/>
            <person name="Rodriguez J."/>
            <person name="Rogers J."/>
            <person name="Rogov P."/>
            <person name="Rutman M."/>
            <person name="Schupbach R."/>
            <person name="Seaman C."/>
            <person name="Settipalli S."/>
            <person name="Sharpe T."/>
            <person name="Sheridan J."/>
            <person name="Sherpa N."/>
            <person name="Shi J."/>
            <person name="Smirnov S."/>
            <person name="Smith C."/>
            <person name="Sougnez C."/>
            <person name="Spencer B."/>
            <person name="Stalker J."/>
            <person name="Stange-thomann N."/>
            <person name="Stavropoulos S."/>
            <person name="Stetson K."/>
            <person name="Stone C."/>
            <person name="Stone S."/>
            <person name="Stubbs M."/>
            <person name="Talamas J."/>
            <person name="Tchuinga P."/>
            <person name="Tenzing P."/>
            <person name="Tesfaye S."/>
            <person name="Theodore J."/>
            <person name="Thoulutsang Y."/>
            <person name="Topham K."/>
            <person name="Towey S."/>
            <person name="Tsamla T."/>
            <person name="Tsomo N."/>
            <person name="Vallee D."/>
            <person name="Vassiliev H."/>
            <person name="Venkataraman V."/>
            <person name="Vinson J."/>
            <person name="Vo A."/>
            <person name="Wade C."/>
            <person name="Wang S."/>
            <person name="Wangchuk T."/>
            <person name="Wangdi T."/>
            <person name="Whittaker C."/>
            <person name="Wilkinson J."/>
            <person name="Wu Y."/>
            <person name="Wyman D."/>
            <person name="Yadav S."/>
            <person name="Yang S."/>
            <person name="Yang X."/>
            <person name="Yeager S."/>
            <person name="Yee E."/>
            <person name="Young G."/>
            <person name="Zainoun J."/>
            <person name="Zembeck L."/>
            <person name="Zimmer A."/>
            <person name="Zody M."/>
            <person name="Lander E."/>
        </authorList>
    </citation>
    <scope>NUCLEOTIDE SEQUENCE [LARGE SCALE GENOMIC DNA]</scope>
</reference>
<dbReference type="GO" id="GO:0030036">
    <property type="term" value="P:actin cytoskeleton organization"/>
    <property type="evidence" value="ECO:0007669"/>
    <property type="project" value="TreeGrafter"/>
</dbReference>
<keyword evidence="2" id="KW-0677">Repeat</keyword>
<dbReference type="Pfam" id="PF02755">
    <property type="entry name" value="RPEL"/>
    <property type="match status" value="1"/>
</dbReference>
<name>H2ZGT0_CIOSA</name>
<evidence type="ECO:0000256" key="1">
    <source>
        <dbReference type="ARBA" id="ARBA00009795"/>
    </source>
</evidence>
<comment type="similarity">
    <text evidence="1">Belongs to the phosphatase and actin regulator family.</text>
</comment>
<dbReference type="Ensembl" id="ENSCSAVT00000016978.1">
    <property type="protein sequence ID" value="ENSCSAVP00000016796.1"/>
    <property type="gene ID" value="ENSCSAVG00000009880.1"/>
</dbReference>
<reference evidence="6" key="2">
    <citation type="submission" date="2025-08" db="UniProtKB">
        <authorList>
            <consortium name="Ensembl"/>
        </authorList>
    </citation>
    <scope>IDENTIFICATION</scope>
</reference>
<dbReference type="Proteomes" id="UP000007875">
    <property type="component" value="Unassembled WGS sequence"/>
</dbReference>
<feature type="repeat" description="RPEL" evidence="4">
    <location>
        <begin position="44"/>
        <end position="69"/>
    </location>
</feature>
<feature type="region of interest" description="Disordered" evidence="5">
    <location>
        <begin position="32"/>
        <end position="187"/>
    </location>
</feature>
<dbReference type="PANTHER" id="PTHR12751:SF18">
    <property type="entry name" value="PHOSPHATASE AND ACTIN REGULATOR 1"/>
    <property type="match status" value="1"/>
</dbReference>
<feature type="compositionally biased region" description="Basic and acidic residues" evidence="5">
    <location>
        <begin position="137"/>
        <end position="148"/>
    </location>
</feature>
<keyword evidence="3" id="KW-0009">Actin-binding</keyword>
<feature type="compositionally biased region" description="Low complexity" evidence="5">
    <location>
        <begin position="252"/>
        <end position="265"/>
    </location>
</feature>
<feature type="compositionally biased region" description="Basic and acidic residues" evidence="5">
    <location>
        <begin position="266"/>
        <end position="275"/>
    </location>
</feature>